<evidence type="ECO:0000256" key="1">
    <source>
        <dbReference type="ARBA" id="ARBA00022490"/>
    </source>
</evidence>
<dbReference type="NCBIfam" id="TIGR00237">
    <property type="entry name" value="xseA"/>
    <property type="match status" value="1"/>
</dbReference>
<name>A0A3B0TD28_9ZZZZ</name>
<dbReference type="CDD" id="cd04489">
    <property type="entry name" value="ExoVII_LU_OBF"/>
    <property type="match status" value="1"/>
</dbReference>
<dbReference type="EC" id="3.1.11.6" evidence="7"/>
<dbReference type="PANTHER" id="PTHR30008:SF0">
    <property type="entry name" value="EXODEOXYRIBONUCLEASE 7 LARGE SUBUNIT"/>
    <property type="match status" value="1"/>
</dbReference>
<accession>A0A3B0TD28</accession>
<reference evidence="7" key="1">
    <citation type="submission" date="2018-06" db="EMBL/GenBank/DDBJ databases">
        <authorList>
            <person name="Zhirakovskaya E."/>
        </authorList>
    </citation>
    <scope>NUCLEOTIDE SEQUENCE</scope>
</reference>
<evidence type="ECO:0000313" key="7">
    <source>
        <dbReference type="EMBL" id="VAW16561.1"/>
    </source>
</evidence>
<keyword evidence="3 7" id="KW-0378">Hydrolase</keyword>
<dbReference type="AlphaFoldDB" id="A0A3B0TD28"/>
<keyword evidence="4" id="KW-0269">Exonuclease</keyword>
<evidence type="ECO:0000259" key="6">
    <source>
        <dbReference type="Pfam" id="PF13742"/>
    </source>
</evidence>
<keyword evidence="2" id="KW-0540">Nuclease</keyword>
<gene>
    <name evidence="7" type="ORF">MNBD_BACTEROID01-1951</name>
</gene>
<dbReference type="EMBL" id="UOEP01000063">
    <property type="protein sequence ID" value="VAW16561.1"/>
    <property type="molecule type" value="Genomic_DNA"/>
</dbReference>
<protein>
    <submittedName>
        <fullName evidence="7">Exodeoxyribonuclease VII large subunit</fullName>
        <ecNumber evidence="7">3.1.11.6</ecNumber>
    </submittedName>
</protein>
<dbReference type="GO" id="GO:0009318">
    <property type="term" value="C:exodeoxyribonuclease VII complex"/>
    <property type="evidence" value="ECO:0007669"/>
    <property type="project" value="InterPro"/>
</dbReference>
<evidence type="ECO:0000256" key="4">
    <source>
        <dbReference type="ARBA" id="ARBA00022839"/>
    </source>
</evidence>
<dbReference type="InterPro" id="IPR003753">
    <property type="entry name" value="Exonuc_VII_L"/>
</dbReference>
<organism evidence="7">
    <name type="scientific">hydrothermal vent metagenome</name>
    <dbReference type="NCBI Taxonomy" id="652676"/>
    <lineage>
        <taxon>unclassified sequences</taxon>
        <taxon>metagenomes</taxon>
        <taxon>ecological metagenomes</taxon>
    </lineage>
</organism>
<feature type="domain" description="Exonuclease VII large subunit C-terminal" evidence="5">
    <location>
        <begin position="137"/>
        <end position="473"/>
    </location>
</feature>
<keyword evidence="1" id="KW-0963">Cytoplasm</keyword>
<evidence type="ECO:0000259" key="5">
    <source>
        <dbReference type="Pfam" id="PF02601"/>
    </source>
</evidence>
<dbReference type="GO" id="GO:0003676">
    <property type="term" value="F:nucleic acid binding"/>
    <property type="evidence" value="ECO:0007669"/>
    <property type="project" value="InterPro"/>
</dbReference>
<dbReference type="Pfam" id="PF02601">
    <property type="entry name" value="Exonuc_VII_L"/>
    <property type="match status" value="1"/>
</dbReference>
<feature type="domain" description="OB-fold nucleic acid binding" evidence="6">
    <location>
        <begin position="5"/>
        <end position="113"/>
    </location>
</feature>
<proteinExistence type="inferred from homology"/>
<evidence type="ECO:0000256" key="3">
    <source>
        <dbReference type="ARBA" id="ARBA00022801"/>
    </source>
</evidence>
<dbReference type="HAMAP" id="MF_00378">
    <property type="entry name" value="Exonuc_7_L"/>
    <property type="match status" value="1"/>
</dbReference>
<dbReference type="InterPro" id="IPR020579">
    <property type="entry name" value="Exonuc_VII_lsu_C"/>
</dbReference>
<dbReference type="GO" id="GO:0008855">
    <property type="term" value="F:exodeoxyribonuclease VII activity"/>
    <property type="evidence" value="ECO:0007669"/>
    <property type="project" value="UniProtKB-EC"/>
</dbReference>
<dbReference type="GO" id="GO:0006308">
    <property type="term" value="P:DNA catabolic process"/>
    <property type="evidence" value="ECO:0007669"/>
    <property type="project" value="InterPro"/>
</dbReference>
<dbReference type="PANTHER" id="PTHR30008">
    <property type="entry name" value="EXODEOXYRIBONUCLEASE 7 LARGE SUBUNIT"/>
    <property type="match status" value="1"/>
</dbReference>
<sequence length="478" mass="55032">MDTRLTLSELNLRIKNVLTDAFPGTVWIVAEISELKLNRSGHCYLELIEKEQNSNKIIARSRATIWSYTFRMLKPYFETTTGREFSSGIKILVQVAVEYHEAFGLSLNIKDIDPAYTMGDLARQRQEIINKLIENGVFEMNKELPLPVVPQNIAVISSATAAGYQDFIEQLENNEYGFRFYHRLYEAYMQGSDAVPTIIAALERIFEQESFFDAVVIIRGGGAQADLNCFDNYDLAFNITQFPIPVITGIGHEKDDTIADMVAHTRMKTPTAVAEFLIAGAKRFYERLLSLENQVVGLSKEIVEREALKLERFSSGVVNAGQKYLVDNENRLNRFGKDFKIAVNNYTFNKSRGLSNIAHSVETQTIFYFLNRKNELKRYTLSARVLNDRIIGKRQDTLKYFNESLKSTLQYFFQKEHDRIHFNERSVKLLDPKTILERGYTLTLQNQRIVTSSKKLKEDDELETKFFDGYVKSKIVKK</sequence>
<dbReference type="Pfam" id="PF13742">
    <property type="entry name" value="tRNA_anti_2"/>
    <property type="match status" value="1"/>
</dbReference>
<evidence type="ECO:0000256" key="2">
    <source>
        <dbReference type="ARBA" id="ARBA00022722"/>
    </source>
</evidence>
<dbReference type="InterPro" id="IPR025824">
    <property type="entry name" value="OB-fold_nuc-bd_dom"/>
</dbReference>